<comment type="caution">
    <text evidence="9">The sequence shown here is derived from an EMBL/GenBank/DDBJ whole genome shotgun (WGS) entry which is preliminary data.</text>
</comment>
<dbReference type="NCBIfam" id="NF008229">
    <property type="entry name" value="PRK10996.1"/>
    <property type="match status" value="1"/>
</dbReference>
<sequence length="147" mass="16096">MTESLHIVCPDCDTVNRIPRERLHDQPSCGKCKQALFAGKPLDLTSKRFPQHISRNDIPVLVDFWAPWCGPCLSMAPAYAQAAQQLEPMLRVAKLDTEAAQELAAGYSIRSIPTLALFKGGREIARQAGAMSASDIIAWARRHAGLA</sequence>
<dbReference type="PROSITE" id="PS51352">
    <property type="entry name" value="THIOREDOXIN_2"/>
    <property type="match status" value="1"/>
</dbReference>
<dbReference type="PROSITE" id="PS00194">
    <property type="entry name" value="THIOREDOXIN_1"/>
    <property type="match status" value="1"/>
</dbReference>
<organism evidence="9 10">
    <name type="scientific">Pollutimonas subterranea</name>
    <dbReference type="NCBI Taxonomy" id="2045210"/>
    <lineage>
        <taxon>Bacteria</taxon>
        <taxon>Pseudomonadati</taxon>
        <taxon>Pseudomonadota</taxon>
        <taxon>Betaproteobacteria</taxon>
        <taxon>Burkholderiales</taxon>
        <taxon>Alcaligenaceae</taxon>
        <taxon>Pollutimonas</taxon>
    </lineage>
</organism>
<dbReference type="Proteomes" id="UP000234190">
    <property type="component" value="Unassembled WGS sequence"/>
</dbReference>
<protein>
    <recommendedName>
        <fullName evidence="7">Thioredoxin</fullName>
    </recommendedName>
</protein>
<evidence type="ECO:0000256" key="5">
    <source>
        <dbReference type="ARBA" id="ARBA00023157"/>
    </source>
</evidence>
<dbReference type="CDD" id="cd02947">
    <property type="entry name" value="TRX_family"/>
    <property type="match status" value="1"/>
</dbReference>
<keyword evidence="3" id="KW-0479">Metal-binding</keyword>
<accession>A0A2N4U6M1</accession>
<evidence type="ECO:0000256" key="1">
    <source>
        <dbReference type="ARBA" id="ARBA00008987"/>
    </source>
</evidence>
<dbReference type="GO" id="GO:0045454">
    <property type="term" value="P:cell redox homeostasis"/>
    <property type="evidence" value="ECO:0007669"/>
    <property type="project" value="TreeGrafter"/>
</dbReference>
<dbReference type="InterPro" id="IPR017937">
    <property type="entry name" value="Thioredoxin_CS"/>
</dbReference>
<evidence type="ECO:0000313" key="10">
    <source>
        <dbReference type="Proteomes" id="UP000234190"/>
    </source>
</evidence>
<keyword evidence="10" id="KW-1185">Reference proteome</keyword>
<gene>
    <name evidence="9" type="ORF">CR159_06610</name>
</gene>
<dbReference type="Gene3D" id="3.40.30.10">
    <property type="entry name" value="Glutaredoxin"/>
    <property type="match status" value="1"/>
</dbReference>
<dbReference type="OrthoDB" id="9790390at2"/>
<feature type="domain" description="Thioredoxin" evidence="8">
    <location>
        <begin position="20"/>
        <end position="145"/>
    </location>
</feature>
<dbReference type="InterPro" id="IPR005746">
    <property type="entry name" value="Thioredoxin"/>
</dbReference>
<keyword evidence="5" id="KW-1015">Disulfide bond</keyword>
<keyword evidence="6" id="KW-0676">Redox-active center</keyword>
<dbReference type="PRINTS" id="PR00421">
    <property type="entry name" value="THIOREDOXIN"/>
</dbReference>
<dbReference type="InterPro" id="IPR013766">
    <property type="entry name" value="Thioredoxin_domain"/>
</dbReference>
<name>A0A2N4U6M1_9BURK</name>
<keyword evidence="4" id="KW-0249">Electron transport</keyword>
<keyword evidence="2" id="KW-0813">Transport</keyword>
<dbReference type="Pfam" id="PF00085">
    <property type="entry name" value="Thioredoxin"/>
    <property type="match status" value="1"/>
</dbReference>
<evidence type="ECO:0000256" key="2">
    <source>
        <dbReference type="ARBA" id="ARBA00022448"/>
    </source>
</evidence>
<evidence type="ECO:0000256" key="6">
    <source>
        <dbReference type="ARBA" id="ARBA00023284"/>
    </source>
</evidence>
<proteinExistence type="inferred from homology"/>
<evidence type="ECO:0000313" key="9">
    <source>
        <dbReference type="EMBL" id="PLC50670.1"/>
    </source>
</evidence>
<dbReference type="Gene3D" id="2.30.30.380">
    <property type="entry name" value="Zn-finger domain of Sec23/24"/>
    <property type="match status" value="1"/>
</dbReference>
<evidence type="ECO:0000256" key="3">
    <source>
        <dbReference type="ARBA" id="ARBA00022723"/>
    </source>
</evidence>
<dbReference type="GO" id="GO:0046872">
    <property type="term" value="F:metal ion binding"/>
    <property type="evidence" value="ECO:0007669"/>
    <property type="project" value="UniProtKB-KW"/>
</dbReference>
<evidence type="ECO:0000256" key="4">
    <source>
        <dbReference type="ARBA" id="ARBA00022982"/>
    </source>
</evidence>
<evidence type="ECO:0000256" key="7">
    <source>
        <dbReference type="NCBIfam" id="TIGR01068"/>
    </source>
</evidence>
<reference evidence="9 10" key="1">
    <citation type="submission" date="2017-10" db="EMBL/GenBank/DDBJ databases">
        <title>Two draft genome sequences of Pusillimonas sp. strains isolated from a nitrate- and radionuclide-contaminated groundwater in Russia.</title>
        <authorList>
            <person name="Grouzdev D.S."/>
            <person name="Tourova T.P."/>
            <person name="Goeva M.A."/>
            <person name="Babich T.L."/>
            <person name="Sokolova D.S."/>
            <person name="Abdullin R."/>
            <person name="Poltaraus A.B."/>
            <person name="Toshchakov S.V."/>
            <person name="Nazina T.N."/>
        </authorList>
    </citation>
    <scope>NUCLEOTIDE SEQUENCE [LARGE SCALE GENOMIC DNA]</scope>
    <source>
        <strain evidence="9 10">JR1/69-3-13</strain>
    </source>
</reference>
<evidence type="ECO:0000259" key="8">
    <source>
        <dbReference type="PROSITE" id="PS51352"/>
    </source>
</evidence>
<dbReference type="EMBL" id="PDNW01000004">
    <property type="protein sequence ID" value="PLC50670.1"/>
    <property type="molecule type" value="Genomic_DNA"/>
</dbReference>
<dbReference type="PANTHER" id="PTHR45663">
    <property type="entry name" value="GEO12009P1"/>
    <property type="match status" value="1"/>
</dbReference>
<dbReference type="SUPFAM" id="SSF52833">
    <property type="entry name" value="Thioredoxin-like"/>
    <property type="match status" value="1"/>
</dbReference>
<dbReference type="PANTHER" id="PTHR45663:SF11">
    <property type="entry name" value="GEO12009P1"/>
    <property type="match status" value="1"/>
</dbReference>
<dbReference type="Pfam" id="PF21352">
    <property type="entry name" value="Zn_ribbon_Thio2"/>
    <property type="match status" value="1"/>
</dbReference>
<dbReference type="GO" id="GO:0015035">
    <property type="term" value="F:protein-disulfide reductase activity"/>
    <property type="evidence" value="ECO:0007669"/>
    <property type="project" value="UniProtKB-UniRule"/>
</dbReference>
<dbReference type="NCBIfam" id="TIGR01068">
    <property type="entry name" value="thioredoxin"/>
    <property type="match status" value="1"/>
</dbReference>
<dbReference type="InterPro" id="IPR049299">
    <property type="entry name" value="Thio2_N"/>
</dbReference>
<dbReference type="GO" id="GO:0005829">
    <property type="term" value="C:cytosol"/>
    <property type="evidence" value="ECO:0007669"/>
    <property type="project" value="TreeGrafter"/>
</dbReference>
<dbReference type="InterPro" id="IPR036249">
    <property type="entry name" value="Thioredoxin-like_sf"/>
</dbReference>
<comment type="similarity">
    <text evidence="1">Belongs to the thioredoxin family.</text>
</comment>
<dbReference type="RefSeq" id="WP_102073216.1">
    <property type="nucleotide sequence ID" value="NZ_PDNW01000004.1"/>
</dbReference>
<dbReference type="AlphaFoldDB" id="A0A2N4U6M1"/>